<dbReference type="RefSeq" id="WP_167745709.1">
    <property type="nucleotide sequence ID" value="NZ_DF968239.1"/>
</dbReference>
<dbReference type="AlphaFoldDB" id="A0A0K8PJR0"/>
<reference evidence="1" key="1">
    <citation type="journal article" date="2015" name="Genome Announc.">
        <title>Draft Genome Sequence of Thiostrepton-Producing Streptomyces azureus ATCC 14921.</title>
        <authorList>
            <person name="Sakihara K."/>
            <person name="Maeda J."/>
            <person name="Tashiro K."/>
            <person name="Fujino Y."/>
            <person name="Kuhara S."/>
            <person name="Ohshima T."/>
            <person name="Ogata S."/>
            <person name="Doi K."/>
        </authorList>
    </citation>
    <scope>NUCLEOTIDE SEQUENCE [LARGE SCALE GENOMIC DNA]</scope>
    <source>
        <strain evidence="1">ATCC14921</strain>
    </source>
</reference>
<dbReference type="Proteomes" id="UP000053859">
    <property type="component" value="Unassembled WGS sequence"/>
</dbReference>
<evidence type="ECO:0000313" key="1">
    <source>
        <dbReference type="EMBL" id="GAP47649.1"/>
    </source>
</evidence>
<dbReference type="EMBL" id="DF968239">
    <property type="protein sequence ID" value="GAP47649.1"/>
    <property type="molecule type" value="Genomic_DNA"/>
</dbReference>
<sequence length="52" mass="5495">MVRLRDGNRDGYADLYVVGHMGGNLRLLGSNAGITTAGITTVDWATIEGMGQ</sequence>
<name>A0A0K8PJR0_STRAJ</name>
<protein>
    <submittedName>
        <fullName evidence="1">FG-GAP repeat protein</fullName>
    </submittedName>
</protein>
<dbReference type="PATRIC" id="fig|146537.3.peg.2521"/>
<keyword evidence="2" id="KW-1185">Reference proteome</keyword>
<accession>A0A0K8PJR0</accession>
<proteinExistence type="predicted"/>
<gene>
    <name evidence="1" type="ORF">SAZU_2386</name>
</gene>
<evidence type="ECO:0000313" key="2">
    <source>
        <dbReference type="Proteomes" id="UP000053859"/>
    </source>
</evidence>
<organism evidence="1 2">
    <name type="scientific">Streptomyces azureus</name>
    <dbReference type="NCBI Taxonomy" id="146537"/>
    <lineage>
        <taxon>Bacteria</taxon>
        <taxon>Bacillati</taxon>
        <taxon>Actinomycetota</taxon>
        <taxon>Actinomycetes</taxon>
        <taxon>Kitasatosporales</taxon>
        <taxon>Streptomycetaceae</taxon>
        <taxon>Streptomyces</taxon>
    </lineage>
</organism>